<evidence type="ECO:0000313" key="3">
    <source>
        <dbReference type="Proteomes" id="UP000234855"/>
    </source>
</evidence>
<dbReference type="Proteomes" id="UP000234855">
    <property type="component" value="Unassembled WGS sequence"/>
</dbReference>
<gene>
    <name evidence="2" type="ORF">Tam1G_1163</name>
</gene>
<comment type="caution">
    <text evidence="2">The sequence shown here is derived from an EMBL/GenBank/DDBJ whole genome shotgun (WGS) entry which is preliminary data.</text>
</comment>
<name>A0A2N5ISA3_9BIFI</name>
<dbReference type="GO" id="GO:0017057">
    <property type="term" value="F:6-phosphogluconolactonase activity"/>
    <property type="evidence" value="ECO:0007669"/>
    <property type="project" value="TreeGrafter"/>
</dbReference>
<dbReference type="PANTHER" id="PTHR30344">
    <property type="entry name" value="6-PHOSPHOGLUCONOLACTONASE-RELATED"/>
    <property type="match status" value="1"/>
</dbReference>
<dbReference type="RefSeq" id="WP_242689667.1">
    <property type="nucleotide sequence ID" value="NZ_CP071591.1"/>
</dbReference>
<protein>
    <submittedName>
        <fullName evidence="2">Carboxy-cis,cis-muconate cyclase</fullName>
    </submittedName>
</protein>
<reference evidence="2 3" key="1">
    <citation type="submission" date="2017-07" db="EMBL/GenBank/DDBJ databases">
        <title>Bifidobacterium novel species.</title>
        <authorList>
            <person name="Lugli G.A."/>
            <person name="Milani C."/>
            <person name="Duranti S."/>
            <person name="Mangifesta M."/>
        </authorList>
    </citation>
    <scope>NUCLEOTIDE SEQUENCE [LARGE SCALE GENOMIC DNA]</scope>
    <source>
        <strain evidence="2 3">45</strain>
    </source>
</reference>
<dbReference type="PANTHER" id="PTHR30344:SF1">
    <property type="entry name" value="6-PHOSPHOGLUCONOLACTONASE"/>
    <property type="match status" value="1"/>
</dbReference>
<dbReference type="SUPFAM" id="SSF75011">
    <property type="entry name" value="3-carboxy-cis,cis-mucoante lactonizing enzyme"/>
    <property type="match status" value="1"/>
</dbReference>
<dbReference type="AlphaFoldDB" id="A0A2N5ISA3"/>
<proteinExistence type="inferred from homology"/>
<dbReference type="InterPro" id="IPR019405">
    <property type="entry name" value="Lactonase_7-beta_prop"/>
</dbReference>
<dbReference type="InterPro" id="IPR015943">
    <property type="entry name" value="WD40/YVTN_repeat-like_dom_sf"/>
</dbReference>
<dbReference type="Gene3D" id="2.130.10.10">
    <property type="entry name" value="YVTN repeat-like/Quinoprotein amine dehydrogenase"/>
    <property type="match status" value="1"/>
</dbReference>
<accession>A0A2N5ISA3</accession>
<organism evidence="2 3">
    <name type="scientific">Bifidobacterium imperatoris</name>
    <dbReference type="NCBI Taxonomy" id="2020965"/>
    <lineage>
        <taxon>Bacteria</taxon>
        <taxon>Bacillati</taxon>
        <taxon>Actinomycetota</taxon>
        <taxon>Actinomycetes</taxon>
        <taxon>Bifidobacteriales</taxon>
        <taxon>Bifidobacteriaceae</taxon>
        <taxon>Bifidobacterium</taxon>
    </lineage>
</organism>
<dbReference type="InterPro" id="IPR050282">
    <property type="entry name" value="Cycloisomerase_2"/>
</dbReference>
<dbReference type="Pfam" id="PF10282">
    <property type="entry name" value="Lactonase"/>
    <property type="match status" value="1"/>
</dbReference>
<sequence length="401" mass="41756">MVDLNTMNNDVYAMVLTGGFGSIRGSHCPGIETLEVFTETTNTATGANGNLSSNSSTITLTKAGVLADVPSPTWIERDGDLLYAVLEDTNEVAAFRIEQGGNGSNVHLIELSRIATPGASPTHAVVCADDSGNRHLIVACYADGHVCVHPIAADGAVLEASQVLVGEGHGPLPAQEGPHAHWILPLPDGRVLSTDLGVDRIYVHHWDSGKLVRDGAVQLAPGTGPRDMHLLPVSSGDSACNWRVAVVGEWGNTVTLLGPAADSNSADDIHVLQTVELGGDSIDQAASLAFVPWKALRAGDSTTDTVSGIAYVGLRGSERIVALSWNGEQLQRMAATSEPGWQGHGIDCGGSRPRHILPIGNLLLVANEVSNNVTAFALASNGESTVTANLPSGSPTVFVKL</sequence>
<dbReference type="EMBL" id="NMWV01000014">
    <property type="protein sequence ID" value="PLS24835.1"/>
    <property type="molecule type" value="Genomic_DNA"/>
</dbReference>
<evidence type="ECO:0000256" key="1">
    <source>
        <dbReference type="ARBA" id="ARBA00005564"/>
    </source>
</evidence>
<comment type="similarity">
    <text evidence="1">Belongs to the cycloisomerase 2 family.</text>
</comment>
<evidence type="ECO:0000313" key="2">
    <source>
        <dbReference type="EMBL" id="PLS24835.1"/>
    </source>
</evidence>